<proteinExistence type="predicted"/>
<dbReference type="Pfam" id="PF10536">
    <property type="entry name" value="PMD"/>
    <property type="match status" value="1"/>
</dbReference>
<dbReference type="InterPro" id="IPR019557">
    <property type="entry name" value="AminoTfrase-like_pln_mobile"/>
</dbReference>
<evidence type="ECO:0000313" key="3">
    <source>
        <dbReference type="Proteomes" id="UP001054821"/>
    </source>
</evidence>
<dbReference type="Proteomes" id="UP001054821">
    <property type="component" value="Chromosome 4"/>
</dbReference>
<accession>A0AAD4W573</accession>
<comment type="caution">
    <text evidence="2">The sequence shown here is derived from an EMBL/GenBank/DDBJ whole genome shotgun (WGS) entry which is preliminary data.</text>
</comment>
<name>A0AAD4W573_PRUDU</name>
<reference evidence="2 3" key="1">
    <citation type="journal article" date="2022" name="G3 (Bethesda)">
        <title>Whole-genome sequence and methylome profiling of the almond [Prunus dulcis (Mill.) D.A. Webb] cultivar 'Nonpareil'.</title>
        <authorList>
            <person name="D'Amico-Willman K.M."/>
            <person name="Ouma W.Z."/>
            <person name="Meulia T."/>
            <person name="Sideli G.M."/>
            <person name="Gradziel T.M."/>
            <person name="Fresnedo-Ramirez J."/>
        </authorList>
    </citation>
    <scope>NUCLEOTIDE SEQUENCE [LARGE SCALE GENOMIC DNA]</scope>
    <source>
        <strain evidence="2">Clone GOH B32 T37-40</strain>
    </source>
</reference>
<protein>
    <recommendedName>
        <fullName evidence="1">Aminotransferase-like plant mobile domain-containing protein</fullName>
    </recommendedName>
</protein>
<organism evidence="2 3">
    <name type="scientific">Prunus dulcis</name>
    <name type="common">Almond</name>
    <name type="synonym">Amygdalus dulcis</name>
    <dbReference type="NCBI Taxonomy" id="3755"/>
    <lineage>
        <taxon>Eukaryota</taxon>
        <taxon>Viridiplantae</taxon>
        <taxon>Streptophyta</taxon>
        <taxon>Embryophyta</taxon>
        <taxon>Tracheophyta</taxon>
        <taxon>Spermatophyta</taxon>
        <taxon>Magnoliopsida</taxon>
        <taxon>eudicotyledons</taxon>
        <taxon>Gunneridae</taxon>
        <taxon>Pentapetalae</taxon>
        <taxon>rosids</taxon>
        <taxon>fabids</taxon>
        <taxon>Rosales</taxon>
        <taxon>Rosaceae</taxon>
        <taxon>Amygdaloideae</taxon>
        <taxon>Amygdaleae</taxon>
        <taxon>Prunus</taxon>
    </lineage>
</organism>
<evidence type="ECO:0000259" key="1">
    <source>
        <dbReference type="Pfam" id="PF10536"/>
    </source>
</evidence>
<dbReference type="EMBL" id="JAJFAZ020000004">
    <property type="protein sequence ID" value="KAI5335717.1"/>
    <property type="molecule type" value="Genomic_DNA"/>
</dbReference>
<feature type="domain" description="Aminotransferase-like plant mobile" evidence="1">
    <location>
        <begin position="25"/>
        <end position="102"/>
    </location>
</feature>
<sequence>MASFRPCGGEVSALSLSKCEVDFGFTKKNKSYKVFMEANAQETGPLTHEEHTVFLMIWLCKYVFCMASAQVTFEVQPLAEALAKGQRLAFGPIWCWHIYIEVVPLTNFLFV</sequence>
<evidence type="ECO:0000313" key="2">
    <source>
        <dbReference type="EMBL" id="KAI5335717.1"/>
    </source>
</evidence>
<keyword evidence="3" id="KW-1185">Reference proteome</keyword>
<dbReference type="AlphaFoldDB" id="A0AAD4W573"/>
<gene>
    <name evidence="2" type="ORF">L3X38_025851</name>
</gene>